<proteinExistence type="predicted"/>
<dbReference type="GeneID" id="54419049"/>
<evidence type="ECO:0000313" key="4">
    <source>
        <dbReference type="RefSeq" id="XP_033538955.1"/>
    </source>
</evidence>
<organism evidence="2">
    <name type="scientific">Eremomyces bilateralis CBS 781.70</name>
    <dbReference type="NCBI Taxonomy" id="1392243"/>
    <lineage>
        <taxon>Eukaryota</taxon>
        <taxon>Fungi</taxon>
        <taxon>Dikarya</taxon>
        <taxon>Ascomycota</taxon>
        <taxon>Pezizomycotina</taxon>
        <taxon>Dothideomycetes</taxon>
        <taxon>Dothideomycetes incertae sedis</taxon>
        <taxon>Eremomycetales</taxon>
        <taxon>Eremomycetaceae</taxon>
        <taxon>Eremomyces</taxon>
    </lineage>
</organism>
<dbReference type="RefSeq" id="XP_033538955.1">
    <property type="nucleotide sequence ID" value="XM_033678479.1"/>
</dbReference>
<reference evidence="4" key="3">
    <citation type="submission" date="2025-04" db="UniProtKB">
        <authorList>
            <consortium name="RefSeq"/>
        </authorList>
    </citation>
    <scope>IDENTIFICATION</scope>
    <source>
        <strain evidence="4">CBS 781.70</strain>
    </source>
</reference>
<name>A0A6G1GH38_9PEZI</name>
<protein>
    <submittedName>
        <fullName evidence="2 4">Uncharacterized protein</fullName>
    </submittedName>
</protein>
<feature type="region of interest" description="Disordered" evidence="1">
    <location>
        <begin position="1"/>
        <end position="49"/>
    </location>
</feature>
<reference evidence="2 4" key="1">
    <citation type="submission" date="2020-01" db="EMBL/GenBank/DDBJ databases">
        <authorList>
            <consortium name="DOE Joint Genome Institute"/>
            <person name="Haridas S."/>
            <person name="Albert R."/>
            <person name="Binder M."/>
            <person name="Bloem J."/>
            <person name="Labutti K."/>
            <person name="Salamov A."/>
            <person name="Andreopoulos B."/>
            <person name="Baker S.E."/>
            <person name="Barry K."/>
            <person name="Bills G."/>
            <person name="Bluhm B.H."/>
            <person name="Cannon C."/>
            <person name="Castanera R."/>
            <person name="Culley D.E."/>
            <person name="Daum C."/>
            <person name="Ezra D."/>
            <person name="Gonzalez J.B."/>
            <person name="Henrissat B."/>
            <person name="Kuo A."/>
            <person name="Liang C."/>
            <person name="Lipzen A."/>
            <person name="Lutzoni F."/>
            <person name="Magnuson J."/>
            <person name="Mondo S."/>
            <person name="Nolan M."/>
            <person name="Ohm R."/>
            <person name="Pangilinan J."/>
            <person name="Park H.-J."/>
            <person name="Ramirez L."/>
            <person name="Alfaro M."/>
            <person name="Sun H."/>
            <person name="Tritt A."/>
            <person name="Yoshinaga Y."/>
            <person name="Zwiers L.-H."/>
            <person name="Turgeon B.G."/>
            <person name="Goodwin S.B."/>
            <person name="Spatafora J.W."/>
            <person name="Crous P.W."/>
            <person name="Grigoriev I.V."/>
        </authorList>
    </citation>
    <scope>NUCLEOTIDE SEQUENCE</scope>
    <source>
        <strain evidence="2 4">CBS 781.70</strain>
    </source>
</reference>
<sequence>MPIRNPFRRPAIDIQDENQPIGHDGGDPESRRPSPNPLDIKKPTEYKMSGMPPAILAFVEESTHCDAG</sequence>
<reference evidence="4" key="2">
    <citation type="submission" date="2020-04" db="EMBL/GenBank/DDBJ databases">
        <authorList>
            <consortium name="NCBI Genome Project"/>
        </authorList>
    </citation>
    <scope>NUCLEOTIDE SEQUENCE</scope>
    <source>
        <strain evidence="4">CBS 781.70</strain>
    </source>
</reference>
<gene>
    <name evidence="2 4" type="ORF">P152DRAFT_453903</name>
</gene>
<dbReference type="Proteomes" id="UP000504638">
    <property type="component" value="Unplaced"/>
</dbReference>
<accession>A0A6G1GH38</accession>
<evidence type="ECO:0000256" key="1">
    <source>
        <dbReference type="SAM" id="MobiDB-lite"/>
    </source>
</evidence>
<dbReference type="EMBL" id="ML975149">
    <property type="protein sequence ID" value="KAF1817324.1"/>
    <property type="molecule type" value="Genomic_DNA"/>
</dbReference>
<keyword evidence="3" id="KW-1185">Reference proteome</keyword>
<dbReference type="AlphaFoldDB" id="A0A6G1GH38"/>
<dbReference type="OrthoDB" id="5397330at2759"/>
<evidence type="ECO:0000313" key="2">
    <source>
        <dbReference type="EMBL" id="KAF1817324.1"/>
    </source>
</evidence>
<evidence type="ECO:0000313" key="3">
    <source>
        <dbReference type="Proteomes" id="UP000504638"/>
    </source>
</evidence>